<dbReference type="EC" id="2.6.1.9" evidence="9"/>
<dbReference type="InterPro" id="IPR015424">
    <property type="entry name" value="PyrdxlP-dep_Trfase"/>
</dbReference>
<dbReference type="SUPFAM" id="SSF53383">
    <property type="entry name" value="PLP-dependent transferases"/>
    <property type="match status" value="1"/>
</dbReference>
<dbReference type="PANTHER" id="PTHR42885">
    <property type="entry name" value="HISTIDINOL-PHOSPHATE AMINOTRANSFERASE-RELATED"/>
    <property type="match status" value="1"/>
</dbReference>
<evidence type="ECO:0000313" key="11">
    <source>
        <dbReference type="EMBL" id="KPL71464.1"/>
    </source>
</evidence>
<dbReference type="AlphaFoldDB" id="A0A0P6WYC6"/>
<comment type="similarity">
    <text evidence="2 9">Belongs to the class-II pyridoxal-phosphate-dependent aminotransferase family. Histidinol-phosphate aminotransferase subfamily.</text>
</comment>
<accession>A0A0P6WYC6</accession>
<dbReference type="PATRIC" id="fig|1134406.4.peg.555"/>
<keyword evidence="6 9" id="KW-0808">Transferase</keyword>
<keyword evidence="12" id="KW-1185">Reference proteome</keyword>
<evidence type="ECO:0000256" key="4">
    <source>
        <dbReference type="ARBA" id="ARBA00022576"/>
    </source>
</evidence>
<dbReference type="UniPathway" id="UPA00031">
    <property type="reaction ID" value="UER00012"/>
</dbReference>
<reference evidence="11 12" key="1">
    <citation type="submission" date="2015-07" db="EMBL/GenBank/DDBJ databases">
        <title>Genome sequence of Ornatilinea apprima DSM 23815.</title>
        <authorList>
            <person name="Hemp J."/>
            <person name="Ward L.M."/>
            <person name="Pace L.A."/>
            <person name="Fischer W.W."/>
        </authorList>
    </citation>
    <scope>NUCLEOTIDE SEQUENCE [LARGE SCALE GENOMIC DNA]</scope>
    <source>
        <strain evidence="11 12">P3M-1</strain>
    </source>
</reference>
<keyword evidence="7 9" id="KW-0663">Pyridoxal phosphate</keyword>
<evidence type="ECO:0000256" key="1">
    <source>
        <dbReference type="ARBA" id="ARBA00001933"/>
    </source>
</evidence>
<dbReference type="PANTHER" id="PTHR42885:SF2">
    <property type="entry name" value="HISTIDINOL-PHOSPHATE AMINOTRANSFERASE"/>
    <property type="match status" value="1"/>
</dbReference>
<comment type="subunit">
    <text evidence="3 9">Homodimer.</text>
</comment>
<evidence type="ECO:0000256" key="6">
    <source>
        <dbReference type="ARBA" id="ARBA00022679"/>
    </source>
</evidence>
<keyword evidence="4 9" id="KW-0032">Aminotransferase</keyword>
<dbReference type="InterPro" id="IPR005861">
    <property type="entry name" value="HisP_aminotrans"/>
</dbReference>
<comment type="catalytic activity">
    <reaction evidence="9">
        <text>L-histidinol phosphate + 2-oxoglutarate = 3-(imidazol-4-yl)-2-oxopropyl phosphate + L-glutamate</text>
        <dbReference type="Rhea" id="RHEA:23744"/>
        <dbReference type="ChEBI" id="CHEBI:16810"/>
        <dbReference type="ChEBI" id="CHEBI:29985"/>
        <dbReference type="ChEBI" id="CHEBI:57766"/>
        <dbReference type="ChEBI" id="CHEBI:57980"/>
        <dbReference type="EC" id="2.6.1.9"/>
    </reaction>
</comment>
<evidence type="ECO:0000256" key="9">
    <source>
        <dbReference type="HAMAP-Rule" id="MF_01023"/>
    </source>
</evidence>
<dbReference type="InterPro" id="IPR004839">
    <property type="entry name" value="Aminotransferase_I/II_large"/>
</dbReference>
<keyword evidence="8 9" id="KW-0368">Histidine biosynthesis</keyword>
<evidence type="ECO:0000256" key="5">
    <source>
        <dbReference type="ARBA" id="ARBA00022605"/>
    </source>
</evidence>
<gene>
    <name evidence="9" type="primary">hisC</name>
    <name evidence="11" type="ORF">ADN00_17435</name>
</gene>
<dbReference type="Gene3D" id="3.90.1150.10">
    <property type="entry name" value="Aspartate Aminotransferase, domain 1"/>
    <property type="match status" value="1"/>
</dbReference>
<dbReference type="InterPro" id="IPR015422">
    <property type="entry name" value="PyrdxlP-dep_Trfase_small"/>
</dbReference>
<dbReference type="STRING" id="1134406.ADN00_17435"/>
<evidence type="ECO:0000256" key="7">
    <source>
        <dbReference type="ARBA" id="ARBA00022898"/>
    </source>
</evidence>
<keyword evidence="5 9" id="KW-0028">Amino-acid biosynthesis</keyword>
<dbReference type="NCBIfam" id="TIGR01141">
    <property type="entry name" value="hisC"/>
    <property type="match status" value="1"/>
</dbReference>
<evidence type="ECO:0000259" key="10">
    <source>
        <dbReference type="Pfam" id="PF00155"/>
    </source>
</evidence>
<comment type="pathway">
    <text evidence="9">Amino-acid biosynthesis; L-histidine biosynthesis; L-histidine from 5-phospho-alpha-D-ribose 1-diphosphate: step 7/9.</text>
</comment>
<dbReference type="HAMAP" id="MF_01023">
    <property type="entry name" value="HisC_aminotrans_2"/>
    <property type="match status" value="1"/>
</dbReference>
<dbReference type="OrthoDB" id="9813612at2"/>
<dbReference type="GO" id="GO:0004400">
    <property type="term" value="F:histidinol-phosphate transaminase activity"/>
    <property type="evidence" value="ECO:0007669"/>
    <property type="project" value="UniProtKB-UniRule"/>
</dbReference>
<dbReference type="Proteomes" id="UP000050417">
    <property type="component" value="Unassembled WGS sequence"/>
</dbReference>
<protein>
    <recommendedName>
        <fullName evidence="9">Histidinol-phosphate aminotransferase</fullName>
        <ecNumber evidence="9">2.6.1.9</ecNumber>
    </recommendedName>
    <alternativeName>
        <fullName evidence="9">Imidazole acetol-phosphate transaminase</fullName>
    </alternativeName>
</protein>
<evidence type="ECO:0000313" key="12">
    <source>
        <dbReference type="Proteomes" id="UP000050417"/>
    </source>
</evidence>
<dbReference type="Gene3D" id="3.40.640.10">
    <property type="entry name" value="Type I PLP-dependent aspartate aminotransferase-like (Major domain)"/>
    <property type="match status" value="1"/>
</dbReference>
<organism evidence="11 12">
    <name type="scientific">Ornatilinea apprima</name>
    <dbReference type="NCBI Taxonomy" id="1134406"/>
    <lineage>
        <taxon>Bacteria</taxon>
        <taxon>Bacillati</taxon>
        <taxon>Chloroflexota</taxon>
        <taxon>Anaerolineae</taxon>
        <taxon>Anaerolineales</taxon>
        <taxon>Anaerolineaceae</taxon>
        <taxon>Ornatilinea</taxon>
    </lineage>
</organism>
<dbReference type="Pfam" id="PF00155">
    <property type="entry name" value="Aminotran_1_2"/>
    <property type="match status" value="1"/>
</dbReference>
<evidence type="ECO:0000256" key="8">
    <source>
        <dbReference type="ARBA" id="ARBA00023102"/>
    </source>
</evidence>
<evidence type="ECO:0000256" key="3">
    <source>
        <dbReference type="ARBA" id="ARBA00011738"/>
    </source>
</evidence>
<feature type="domain" description="Aminotransferase class I/classII large" evidence="10">
    <location>
        <begin position="35"/>
        <end position="364"/>
    </location>
</feature>
<evidence type="ECO:0000256" key="2">
    <source>
        <dbReference type="ARBA" id="ARBA00007970"/>
    </source>
</evidence>
<dbReference type="GO" id="GO:0000105">
    <property type="term" value="P:L-histidine biosynthetic process"/>
    <property type="evidence" value="ECO:0007669"/>
    <property type="project" value="UniProtKB-UniRule"/>
</dbReference>
<dbReference type="GO" id="GO:0030170">
    <property type="term" value="F:pyridoxal phosphate binding"/>
    <property type="evidence" value="ECO:0007669"/>
    <property type="project" value="InterPro"/>
</dbReference>
<name>A0A0P6WYC6_9CHLR</name>
<proteinExistence type="inferred from homology"/>
<dbReference type="EMBL" id="LGCL01000041">
    <property type="protein sequence ID" value="KPL71464.1"/>
    <property type="molecule type" value="Genomic_DNA"/>
</dbReference>
<sequence length="374" mass="41285">MSRVRLAPRFENFPPYTPIEPFEVLSARLGLPPEKIIKVDANENPYGPAPAVKEALANLRWANIYPDPESRALRAALSDFTGAPAENLLPGAGADELIDLILRLVLEPGDVVLNFPPTFGMYPFDTLLNAGQVIDVPRLPDFSLDLPAIRRAVEEHQPKAMFLTTPNNPDGHFPPAAVLDELLELPLLVVVDEAYIEFTREGGRLGENLSRIRSVPQRENLIVLRTFSKWAGLAGLRVGYGAFPTWMMPALWAAKQPYNVNVAASEAALASLRSLDFLAANVERLKAERERLFGLLQSVPYLTPYPSQANFILCGVKQIPASQLKASLAARGILVRYYNTPYLRDMIRISIGRPAESDAVIAALRELAEEKSEP</sequence>
<feature type="modified residue" description="N6-(pyridoxal phosphate)lysine" evidence="9">
    <location>
        <position position="229"/>
    </location>
</feature>
<dbReference type="CDD" id="cd00609">
    <property type="entry name" value="AAT_like"/>
    <property type="match status" value="1"/>
</dbReference>
<dbReference type="InterPro" id="IPR015421">
    <property type="entry name" value="PyrdxlP-dep_Trfase_major"/>
</dbReference>
<comment type="caution">
    <text evidence="11">The sequence shown here is derived from an EMBL/GenBank/DDBJ whole genome shotgun (WGS) entry which is preliminary data.</text>
</comment>
<comment type="cofactor">
    <cofactor evidence="1 9">
        <name>pyridoxal 5'-phosphate</name>
        <dbReference type="ChEBI" id="CHEBI:597326"/>
    </cofactor>
</comment>
<dbReference type="RefSeq" id="WP_075064327.1">
    <property type="nucleotide sequence ID" value="NZ_LGCL01000041.1"/>
</dbReference>